<dbReference type="InterPro" id="IPR039425">
    <property type="entry name" value="RNA_pol_sigma-70-like"/>
</dbReference>
<proteinExistence type="inferred from homology"/>
<evidence type="ECO:0000256" key="2">
    <source>
        <dbReference type="ARBA" id="ARBA00023015"/>
    </source>
</evidence>
<evidence type="ECO:0000313" key="7">
    <source>
        <dbReference type="EMBL" id="SHK28006.1"/>
    </source>
</evidence>
<dbReference type="Proteomes" id="UP000185812">
    <property type="component" value="Unassembled WGS sequence"/>
</dbReference>
<evidence type="ECO:0000313" key="8">
    <source>
        <dbReference type="Proteomes" id="UP000185812"/>
    </source>
</evidence>
<dbReference type="InterPro" id="IPR000792">
    <property type="entry name" value="Tscrpt_reg_LuxR_C"/>
</dbReference>
<evidence type="ECO:0000259" key="6">
    <source>
        <dbReference type="PROSITE" id="PS00622"/>
    </source>
</evidence>
<evidence type="ECO:0000256" key="5">
    <source>
        <dbReference type="ARBA" id="ARBA00023163"/>
    </source>
</evidence>
<dbReference type="InterPro" id="IPR013324">
    <property type="entry name" value="RNA_pol_sigma_r3/r4-like"/>
</dbReference>
<keyword evidence="2" id="KW-0805">Transcription regulation</keyword>
<keyword evidence="5" id="KW-0804">Transcription</keyword>
<dbReference type="Gene3D" id="1.10.1740.10">
    <property type="match status" value="1"/>
</dbReference>
<evidence type="ECO:0000256" key="4">
    <source>
        <dbReference type="ARBA" id="ARBA00023125"/>
    </source>
</evidence>
<dbReference type="EMBL" id="FRAU01000002">
    <property type="protein sequence ID" value="SHK28006.1"/>
    <property type="molecule type" value="Genomic_DNA"/>
</dbReference>
<keyword evidence="3" id="KW-0731">Sigma factor</keyword>
<dbReference type="SUPFAM" id="SSF88659">
    <property type="entry name" value="Sigma3 and sigma4 domains of RNA polymerase sigma factors"/>
    <property type="match status" value="1"/>
</dbReference>
<dbReference type="RefSeq" id="WP_072714613.1">
    <property type="nucleotide sequence ID" value="NZ_FRAU01000002.1"/>
</dbReference>
<dbReference type="CDD" id="cd06171">
    <property type="entry name" value="Sigma70_r4"/>
    <property type="match status" value="1"/>
</dbReference>
<dbReference type="PANTHER" id="PTHR43133:SF8">
    <property type="entry name" value="RNA POLYMERASE SIGMA FACTOR HI_1459-RELATED"/>
    <property type="match status" value="1"/>
</dbReference>
<dbReference type="PANTHER" id="PTHR43133">
    <property type="entry name" value="RNA POLYMERASE ECF-TYPE SIGMA FACTO"/>
    <property type="match status" value="1"/>
</dbReference>
<evidence type="ECO:0000256" key="3">
    <source>
        <dbReference type="ARBA" id="ARBA00023082"/>
    </source>
</evidence>
<keyword evidence="4" id="KW-0238">DNA-binding</keyword>
<dbReference type="GO" id="GO:0006352">
    <property type="term" value="P:DNA-templated transcription initiation"/>
    <property type="evidence" value="ECO:0007669"/>
    <property type="project" value="InterPro"/>
</dbReference>
<dbReference type="InterPro" id="IPR013249">
    <property type="entry name" value="RNA_pol_sigma70_r4_t2"/>
</dbReference>
<name>A0A1M6R6F9_9BACT</name>
<dbReference type="AlphaFoldDB" id="A0A1M6R6F9"/>
<reference evidence="8" key="1">
    <citation type="submission" date="2016-11" db="EMBL/GenBank/DDBJ databases">
        <authorList>
            <person name="Varghese N."/>
            <person name="Submissions S."/>
        </authorList>
    </citation>
    <scope>NUCLEOTIDE SEQUENCE [LARGE SCALE GENOMIC DNA]</scope>
    <source>
        <strain evidence="8">DSM 22212</strain>
    </source>
</reference>
<dbReference type="SUPFAM" id="SSF88946">
    <property type="entry name" value="Sigma2 domain of RNA polymerase sigma factors"/>
    <property type="match status" value="1"/>
</dbReference>
<dbReference type="InterPro" id="IPR013325">
    <property type="entry name" value="RNA_pol_sigma_r2"/>
</dbReference>
<gene>
    <name evidence="7" type="ORF">SAMN04488087_0723</name>
</gene>
<organism evidence="7 8">
    <name type="scientific">Rhodothermus profundi</name>
    <dbReference type="NCBI Taxonomy" id="633813"/>
    <lineage>
        <taxon>Bacteria</taxon>
        <taxon>Pseudomonadati</taxon>
        <taxon>Rhodothermota</taxon>
        <taxon>Rhodothermia</taxon>
        <taxon>Rhodothermales</taxon>
        <taxon>Rhodothermaceae</taxon>
        <taxon>Rhodothermus</taxon>
    </lineage>
</organism>
<dbReference type="InterPro" id="IPR014284">
    <property type="entry name" value="RNA_pol_sigma-70_dom"/>
</dbReference>
<keyword evidence="8" id="KW-1185">Reference proteome</keyword>
<dbReference type="STRING" id="633813.SAMN04488087_0723"/>
<evidence type="ECO:0000256" key="1">
    <source>
        <dbReference type="ARBA" id="ARBA00010641"/>
    </source>
</evidence>
<protein>
    <submittedName>
        <fullName evidence="7">Sigma-70 region 2</fullName>
    </submittedName>
</protein>
<dbReference type="NCBIfam" id="TIGR02937">
    <property type="entry name" value="sigma70-ECF"/>
    <property type="match status" value="1"/>
</dbReference>
<accession>A0A1M6R6F9</accession>
<dbReference type="OrthoDB" id="1493769at2"/>
<sequence>MAVYSDLGGLDALAARLPFHIDDQAAVLALYERWRAFRQAADYAQLELWLYCFVGRYFFIRAIREPHLSEVELEQLIGDTFLRLRSQLDSVREPERFVSWVGTSCRNAFLNYLRSVRRRPQPMPDDSPFEEPEVEAHLERHDLARLLPLVAAAIERLPEFLREVARLALLQGLSYTEISQRLNRSPGTVRVYLSRAFRRLREDPRLQEFL</sequence>
<feature type="domain" description="HTH luxR-type" evidence="6">
    <location>
        <begin position="172"/>
        <end position="199"/>
    </location>
</feature>
<dbReference type="Gene3D" id="1.10.10.10">
    <property type="entry name" value="Winged helix-like DNA-binding domain superfamily/Winged helix DNA-binding domain"/>
    <property type="match status" value="1"/>
</dbReference>
<comment type="similarity">
    <text evidence="1">Belongs to the sigma-70 factor family. ECF subfamily.</text>
</comment>
<dbReference type="GO" id="GO:0016987">
    <property type="term" value="F:sigma factor activity"/>
    <property type="evidence" value="ECO:0007669"/>
    <property type="project" value="UniProtKB-KW"/>
</dbReference>
<dbReference type="Pfam" id="PF08281">
    <property type="entry name" value="Sigma70_r4_2"/>
    <property type="match status" value="1"/>
</dbReference>
<dbReference type="InterPro" id="IPR036388">
    <property type="entry name" value="WH-like_DNA-bd_sf"/>
</dbReference>
<dbReference type="GO" id="GO:0003677">
    <property type="term" value="F:DNA binding"/>
    <property type="evidence" value="ECO:0007669"/>
    <property type="project" value="UniProtKB-KW"/>
</dbReference>
<dbReference type="PROSITE" id="PS00622">
    <property type="entry name" value="HTH_LUXR_1"/>
    <property type="match status" value="1"/>
</dbReference>